<dbReference type="Gene3D" id="3.30.428.10">
    <property type="entry name" value="HIT-like"/>
    <property type="match status" value="1"/>
</dbReference>
<dbReference type="EMBL" id="JI169110">
    <property type="protein sequence ID" value="ADY43658.1"/>
    <property type="molecule type" value="mRNA"/>
</dbReference>
<dbReference type="GO" id="GO:0061632">
    <property type="term" value="F:RNA lariat debranching enzyme activator activity"/>
    <property type="evidence" value="ECO:0007669"/>
    <property type="project" value="TreeGrafter"/>
</dbReference>
<dbReference type="GO" id="GO:0000398">
    <property type="term" value="P:mRNA splicing, via spliceosome"/>
    <property type="evidence" value="ECO:0007669"/>
    <property type="project" value="TreeGrafter"/>
</dbReference>
<dbReference type="InterPro" id="IPR040194">
    <property type="entry name" value="Cwf19-like"/>
</dbReference>
<name>F1L0K4_ASCSU</name>
<organism evidence="2">
    <name type="scientific">Ascaris suum</name>
    <name type="common">Pig roundworm</name>
    <name type="synonym">Ascaris lumbricoides</name>
    <dbReference type="NCBI Taxonomy" id="6253"/>
    <lineage>
        <taxon>Eukaryota</taxon>
        <taxon>Metazoa</taxon>
        <taxon>Ecdysozoa</taxon>
        <taxon>Nematoda</taxon>
        <taxon>Chromadorea</taxon>
        <taxon>Rhabditida</taxon>
        <taxon>Spirurina</taxon>
        <taxon>Ascaridomorpha</taxon>
        <taxon>Ascaridoidea</taxon>
        <taxon>Ascarididae</taxon>
        <taxon>Ascaris</taxon>
    </lineage>
</organism>
<feature type="domain" description="Cwf19-like C-terminal" evidence="1">
    <location>
        <begin position="315"/>
        <end position="430"/>
    </location>
</feature>
<protein>
    <submittedName>
        <fullName evidence="2">CWF19-like protein 1</fullName>
    </submittedName>
</protein>
<accession>F1L0K4</accession>
<reference evidence="2" key="1">
    <citation type="journal article" date="2011" name="Genome Res.">
        <title>Deep small RNA sequencing from the nematode Ascaris reveals conservation, functional diversification, and novel developmental profiles.</title>
        <authorList>
            <person name="Wang J."/>
            <person name="Czech B."/>
            <person name="Crunk A."/>
            <person name="Wallace A."/>
            <person name="Mitreva M."/>
            <person name="Hannon G.J."/>
            <person name="Davis R.E."/>
        </authorList>
    </citation>
    <scope>NUCLEOTIDE SEQUENCE</scope>
</reference>
<evidence type="ECO:0000259" key="1">
    <source>
        <dbReference type="Pfam" id="PF04677"/>
    </source>
</evidence>
<evidence type="ECO:0000313" key="2">
    <source>
        <dbReference type="EMBL" id="ADY43658.1"/>
    </source>
</evidence>
<dbReference type="AlphaFoldDB" id="F1L0K4"/>
<dbReference type="PANTHER" id="PTHR12072:SF4">
    <property type="entry name" value="CWF19-LIKE PROTEIN 1"/>
    <property type="match status" value="1"/>
</dbReference>
<dbReference type="InterPro" id="IPR006768">
    <property type="entry name" value="Cwf19-like_C_dom-1"/>
</dbReference>
<dbReference type="InterPro" id="IPR036265">
    <property type="entry name" value="HIT-like_sf"/>
</dbReference>
<dbReference type="SUPFAM" id="SSF54197">
    <property type="entry name" value="HIT-like"/>
    <property type="match status" value="1"/>
</dbReference>
<proteinExistence type="evidence at transcript level"/>
<dbReference type="PANTHER" id="PTHR12072">
    <property type="entry name" value="CWF19, CELL CYCLE CONTROL PROTEIN"/>
    <property type="match status" value="1"/>
</dbReference>
<dbReference type="CDD" id="cd07380">
    <property type="entry name" value="MPP_CWF19_N"/>
    <property type="match status" value="1"/>
</dbReference>
<dbReference type="Pfam" id="PF04677">
    <property type="entry name" value="CwfJ_C_1"/>
    <property type="match status" value="1"/>
</dbReference>
<dbReference type="GO" id="GO:0071014">
    <property type="term" value="C:post-mRNA release spliceosomal complex"/>
    <property type="evidence" value="ECO:0007669"/>
    <property type="project" value="TreeGrafter"/>
</dbReference>
<sequence>MSIKASKVLVSGDVNGHFYQLIKRVTNVCKKNGPFDMLICVGEFFGIDVEMNQKVIDGKLEFPITTYVLGPCCPSTSAFYPDDSAELSSSVTFLGKKGILNTASGLQVAYLSGIEGRQCTAFQFTKDTVNELLLPVKMGSGFLGVDLLLTSMWPSQVWKHSSNQPSREVDGSRLISKLAAGLKPRYHFAGMGIHYERDPYRNHRVLLEAAQHVTRFIGLASVDNSDKQKWLYAFSIVPMRKMSRMELTAQPPNTSEFPYMEIIADLILEERASAEEKNASDGGQQYFFDMSEEVEDHVDRGGRRRKKYDDEGPSARQARVQQPCWFCLSNVDVEKYLVVSVGSHCYAAMPKGPLTDGHLMILPIGHIQSLVAAPQEVRDDVQRYKEALTLMFDKQDKVAVVFERNYKTQHLQIQVVPVPKRCSKALRSSFTNAAQLKNIEMVFMEPDQTDLGYGE</sequence>